<keyword evidence="5 7" id="KW-0186">Copper</keyword>
<dbReference type="PANTHER" id="PTHR10638:SF87">
    <property type="entry name" value="AMINE OXIDASE [COPPER-CONTAINING] ALPHA 2, PEROXISOMAL-RELATED"/>
    <property type="match status" value="1"/>
</dbReference>
<evidence type="ECO:0000256" key="2">
    <source>
        <dbReference type="ARBA" id="ARBA00022723"/>
    </source>
</evidence>
<dbReference type="GO" id="GO:0008131">
    <property type="term" value="F:primary methylamine oxidase activity"/>
    <property type="evidence" value="ECO:0007669"/>
    <property type="project" value="InterPro"/>
</dbReference>
<dbReference type="GO" id="GO:0009308">
    <property type="term" value="P:amine metabolic process"/>
    <property type="evidence" value="ECO:0007669"/>
    <property type="project" value="UniProtKB-UniRule"/>
</dbReference>
<evidence type="ECO:0000256" key="7">
    <source>
        <dbReference type="RuleBase" id="RU000672"/>
    </source>
</evidence>
<reference evidence="9" key="1">
    <citation type="journal article" date="2021" name="Front. Plant Sci.">
        <title>Chromosome-Scale Genome Assembly for Chinese Sour Jujube and Insights Into Its Genome Evolution and Domestication Signature.</title>
        <authorList>
            <person name="Shen L.-Y."/>
            <person name="Luo H."/>
            <person name="Wang X.-L."/>
            <person name="Wang X.-M."/>
            <person name="Qiu X.-J."/>
            <person name="Liu H."/>
            <person name="Zhou S.-S."/>
            <person name="Jia K.-H."/>
            <person name="Nie S."/>
            <person name="Bao Y.-T."/>
            <person name="Zhang R.-G."/>
            <person name="Yun Q.-Z."/>
            <person name="Chai Y.-H."/>
            <person name="Lu J.-Y."/>
            <person name="Li Y."/>
            <person name="Zhao S.-W."/>
            <person name="Mao J.-F."/>
            <person name="Jia S.-G."/>
            <person name="Mao Y.-M."/>
        </authorList>
    </citation>
    <scope>NUCLEOTIDE SEQUENCE</scope>
    <source>
        <strain evidence="9">AT0</strain>
        <tissue evidence="9">Leaf</tissue>
    </source>
</reference>
<dbReference type="InterPro" id="IPR016182">
    <property type="entry name" value="Cu_amine_oxidase_N-reg"/>
</dbReference>
<keyword evidence="4 7" id="KW-0560">Oxidoreductase</keyword>
<dbReference type="AlphaFoldDB" id="A0A978V4P9"/>
<comment type="cofactor">
    <cofactor evidence="7">
        <name>Cu cation</name>
        <dbReference type="ChEBI" id="CHEBI:23378"/>
    </cofactor>
    <text evidence="7">Contains 1 topaquinone per subunit.</text>
</comment>
<evidence type="ECO:0000256" key="5">
    <source>
        <dbReference type="ARBA" id="ARBA00023008"/>
    </source>
</evidence>
<dbReference type="SUPFAM" id="SSF49998">
    <property type="entry name" value="Amine oxidase catalytic domain"/>
    <property type="match status" value="1"/>
</dbReference>
<dbReference type="GO" id="GO:0005507">
    <property type="term" value="F:copper ion binding"/>
    <property type="evidence" value="ECO:0007669"/>
    <property type="project" value="InterPro"/>
</dbReference>
<comment type="similarity">
    <text evidence="1 7">Belongs to the copper/topaquinone oxidase family.</text>
</comment>
<comment type="caution">
    <text evidence="9">The sequence shown here is derived from an EMBL/GenBank/DDBJ whole genome shotgun (WGS) entry which is preliminary data.</text>
</comment>
<dbReference type="Proteomes" id="UP000813462">
    <property type="component" value="Unassembled WGS sequence"/>
</dbReference>
<dbReference type="EC" id="1.4.3.-" evidence="7"/>
<dbReference type="Pfam" id="PF01179">
    <property type="entry name" value="Cu_amine_oxid"/>
    <property type="match status" value="2"/>
</dbReference>
<dbReference type="InterPro" id="IPR015798">
    <property type="entry name" value="Cu_amine_oxidase_C"/>
</dbReference>
<dbReference type="InterPro" id="IPR036460">
    <property type="entry name" value="Cu_amine_oxidase_C_sf"/>
</dbReference>
<dbReference type="PROSITE" id="PS01165">
    <property type="entry name" value="COPPER_AMINE_OXID_2"/>
    <property type="match status" value="1"/>
</dbReference>
<evidence type="ECO:0000256" key="6">
    <source>
        <dbReference type="PIRSR" id="PIRSR600269-51"/>
    </source>
</evidence>
<evidence type="ECO:0000313" key="10">
    <source>
        <dbReference type="Proteomes" id="UP000813462"/>
    </source>
</evidence>
<organism evidence="9 10">
    <name type="scientific">Ziziphus jujuba var. spinosa</name>
    <dbReference type="NCBI Taxonomy" id="714518"/>
    <lineage>
        <taxon>Eukaryota</taxon>
        <taxon>Viridiplantae</taxon>
        <taxon>Streptophyta</taxon>
        <taxon>Embryophyta</taxon>
        <taxon>Tracheophyta</taxon>
        <taxon>Spermatophyta</taxon>
        <taxon>Magnoliopsida</taxon>
        <taxon>eudicotyledons</taxon>
        <taxon>Gunneridae</taxon>
        <taxon>Pentapetalae</taxon>
        <taxon>rosids</taxon>
        <taxon>fabids</taxon>
        <taxon>Rosales</taxon>
        <taxon>Rhamnaceae</taxon>
        <taxon>Paliureae</taxon>
        <taxon>Ziziphus</taxon>
    </lineage>
</organism>
<dbReference type="GO" id="GO:0048038">
    <property type="term" value="F:quinone binding"/>
    <property type="evidence" value="ECO:0007669"/>
    <property type="project" value="InterPro"/>
</dbReference>
<evidence type="ECO:0000313" key="9">
    <source>
        <dbReference type="EMBL" id="KAH7522332.1"/>
    </source>
</evidence>
<dbReference type="Gene3D" id="2.70.98.20">
    <property type="entry name" value="Copper amine oxidase, catalytic domain"/>
    <property type="match status" value="2"/>
</dbReference>
<proteinExistence type="inferred from homology"/>
<accession>A0A978V4P9</accession>
<comment type="PTM">
    <text evidence="6 7">Topaquinone (TPQ) is generated by copper-dependent autoxidation of a specific tyrosyl residue.</text>
</comment>
<name>A0A978V4P9_ZIZJJ</name>
<keyword evidence="2 7" id="KW-0479">Metal-binding</keyword>
<evidence type="ECO:0000256" key="4">
    <source>
        <dbReference type="ARBA" id="ARBA00023002"/>
    </source>
</evidence>
<dbReference type="EMBL" id="JAEACU010000007">
    <property type="protein sequence ID" value="KAH7522332.1"/>
    <property type="molecule type" value="Genomic_DNA"/>
</dbReference>
<evidence type="ECO:0000256" key="1">
    <source>
        <dbReference type="ARBA" id="ARBA00007983"/>
    </source>
</evidence>
<protein>
    <recommendedName>
        <fullName evidence="7">Amine oxidase</fullName>
        <ecNumber evidence="7">1.4.3.-</ecNumber>
    </recommendedName>
</protein>
<evidence type="ECO:0000256" key="3">
    <source>
        <dbReference type="ARBA" id="ARBA00022772"/>
    </source>
</evidence>
<feature type="modified residue" description="2',4',5'-topaquinone" evidence="6">
    <location>
        <position position="61"/>
    </location>
</feature>
<evidence type="ECO:0000259" key="8">
    <source>
        <dbReference type="Pfam" id="PF01179"/>
    </source>
</evidence>
<feature type="domain" description="Copper amine oxidase catalytic" evidence="8">
    <location>
        <begin position="43"/>
        <end position="197"/>
    </location>
</feature>
<feature type="domain" description="Copper amine oxidase catalytic" evidence="8">
    <location>
        <begin position="202"/>
        <end position="267"/>
    </location>
</feature>
<gene>
    <name evidence="9" type="ORF">FEM48_Zijuj07G0127200</name>
</gene>
<dbReference type="SUPFAM" id="SSF54416">
    <property type="entry name" value="Amine oxidase N-terminal region"/>
    <property type="match status" value="1"/>
</dbReference>
<dbReference type="InterPro" id="IPR000269">
    <property type="entry name" value="Cu_amine_oxidase"/>
</dbReference>
<sequence>MELYVNLLMWPLEGITMVYDPDEKKIIEYHDRVVVPMPWGQEPTTQEVSLVVRMVATVDDYDYVLIWEFKPSGSIKLRVRLTGILQVNAVKYTNINQTDEEVYGTLVSDNIIGVNHDNFLTYHDVDDEENSFIRTNLVTKQVPDHKSPRKSYWTTIKETAKTESDAKIQLGSKPYELVKNPNKKTKQGNNFGYRLIPAFIEGGQYGDRSRGDDTLEVWSFREIENKDIVLWYTVGFHHVPCEEDFPITPTLSSGFELRPTNFFERKAMLKMKPLKHVDWPNCAAQQ</sequence>
<keyword evidence="3 6" id="KW-0801">TPQ</keyword>
<dbReference type="InterPro" id="IPR049947">
    <property type="entry name" value="Cu_Am_Ox_Cu-bd"/>
</dbReference>
<dbReference type="PANTHER" id="PTHR10638">
    <property type="entry name" value="COPPER AMINE OXIDASE"/>
    <property type="match status" value="1"/>
</dbReference>